<evidence type="ECO:0000313" key="2">
    <source>
        <dbReference type="Proteomes" id="UP000198598"/>
    </source>
</evidence>
<evidence type="ECO:0000313" key="1">
    <source>
        <dbReference type="EMBL" id="SFE08866.1"/>
    </source>
</evidence>
<dbReference type="EMBL" id="FOLQ01000010">
    <property type="protein sequence ID" value="SFE08866.1"/>
    <property type="molecule type" value="Genomic_DNA"/>
</dbReference>
<organism evidence="1 2">
    <name type="scientific">Spirosoma endophyticum</name>
    <dbReference type="NCBI Taxonomy" id="662367"/>
    <lineage>
        <taxon>Bacteria</taxon>
        <taxon>Pseudomonadati</taxon>
        <taxon>Bacteroidota</taxon>
        <taxon>Cytophagia</taxon>
        <taxon>Cytophagales</taxon>
        <taxon>Cytophagaceae</taxon>
        <taxon>Spirosoma</taxon>
    </lineage>
</organism>
<protein>
    <submittedName>
        <fullName evidence="1">Uncharacterized protein</fullName>
    </submittedName>
</protein>
<dbReference type="STRING" id="662367.SAMN05216167_11062"/>
<proteinExistence type="predicted"/>
<name>A0A1I1XNF9_9BACT</name>
<sequence>MPGNRDNSLRKQMVSQLFLIDGYKREILSILGSNTLNCEATALIY</sequence>
<dbReference type="AlphaFoldDB" id="A0A1I1XNF9"/>
<reference evidence="1 2" key="1">
    <citation type="submission" date="2016-10" db="EMBL/GenBank/DDBJ databases">
        <authorList>
            <person name="de Groot N.N."/>
        </authorList>
    </citation>
    <scope>NUCLEOTIDE SEQUENCE [LARGE SCALE GENOMIC DNA]</scope>
    <source>
        <strain evidence="1 2">DSM 26130</strain>
    </source>
</reference>
<gene>
    <name evidence="1" type="ORF">SAMN05216167_11062</name>
</gene>
<keyword evidence="2" id="KW-1185">Reference proteome</keyword>
<accession>A0A1I1XNF9</accession>
<dbReference type="Proteomes" id="UP000198598">
    <property type="component" value="Unassembled WGS sequence"/>
</dbReference>